<comment type="similarity">
    <text evidence="2">Belongs to the MYBBP1A family.</text>
</comment>
<dbReference type="InterPro" id="IPR007015">
    <property type="entry name" value="DNA_pol_V/MYBBP1A"/>
</dbReference>
<accession>A0A9J2P0T1</accession>
<protein>
    <submittedName>
        <fullName evidence="6">DNA polymerase V</fullName>
    </submittedName>
</protein>
<organism evidence="5 6">
    <name type="scientific">Ascaris lumbricoides</name>
    <name type="common">Giant roundworm</name>
    <dbReference type="NCBI Taxonomy" id="6252"/>
    <lineage>
        <taxon>Eukaryota</taxon>
        <taxon>Metazoa</taxon>
        <taxon>Ecdysozoa</taxon>
        <taxon>Nematoda</taxon>
        <taxon>Chromadorea</taxon>
        <taxon>Rhabditida</taxon>
        <taxon>Spirurina</taxon>
        <taxon>Ascaridomorpha</taxon>
        <taxon>Ascaridoidea</taxon>
        <taxon>Ascarididae</taxon>
        <taxon>Ascaris</taxon>
    </lineage>
</organism>
<evidence type="ECO:0000313" key="6">
    <source>
        <dbReference type="WBParaSite" id="ALUE_0000341001-mRNA-1"/>
    </source>
</evidence>
<dbReference type="GO" id="GO:0003723">
    <property type="term" value="F:RNA binding"/>
    <property type="evidence" value="ECO:0007669"/>
    <property type="project" value="TreeGrafter"/>
</dbReference>
<dbReference type="Proteomes" id="UP000036681">
    <property type="component" value="Unplaced"/>
</dbReference>
<evidence type="ECO:0000256" key="2">
    <source>
        <dbReference type="ARBA" id="ARBA00006809"/>
    </source>
</evidence>
<sequence length="993" mass="111494">MRPSEDVLASFYDLADLDENKRFNAIISILDACKSNGEYCIERLIGGLASSRAAARLGYATALTHALSTFANDWPAKALFELADNKLDLNKAVADELAERELIILDKHRYFAMACSQSLAMLSKQLDRRTFEKTIWTRVKGRVCKVLESSTPEWMFFALLIRDTFKRTDGCAEGILARELLNAAREADNFNLIYSNIVQKWLQSGDSHKVFERSFEFVSEILSEDNLEPSELIVIFSPNLIANLRTLRKSHEYRFYGSIVESILEGLEKVNELLKSLSSGKWKRSELLTLLDNIDSTGGGNFDEYLRGKLRITEKIIAQLDRKGVDSIVKKALNTGGWSVRRIASIFPVWSENVREEVLVKLVKSETRSEEKAAKSARNTCGQVKHCSGLRVNALEFSRIGFGLQEIAIGTVVRPVSNDSSFRVHTTLCKCVDSMFVVNVRAGRSVKVALSEANENMLRNVLNTCAKKIKLPSSESRSLIVLALILNLWSITCPDEEQRKGYLKGVAEVVSIGKKLSKENTDEPYSVLIDLLLSLLSRPHRYHRTLVHFVFASILPQLNIQNLLHIFETLSLPDDEMMTDEKDQEDDSEDLMSIEDQHVDSGDEQNEENEDTDDSEGSQLDSELESSGSDGEVEDEQVDEEFKGKLKAALGDAAMPSDAEDDDDKGSIESTVSDETMFRLDAGLAAVFRERMKGTRKASASTLEQIHQFRMKCFDLLLFVVSHEEGGKFTADFILPLLRIARESLQKKNGEVVFNKATSLLEIIVKHKKGDVSEKKAMKLLKKMIVASSQIVNPVLRTLVGTISSFLFSTAYNVETQTVSEKMLSQAEELFSSYMTQTDNQILSELATAPLFKYPWVFTSFLPRIIDYAFNDEIRIYRRAKESKANEKLWKKVAKKIAGHMHSYLSALNADDAKPRFFALAVKLLIAFAGVASPERKRQLSEELDGDLCSLCENEDLWKAGGTMKRFNSASQTICGRNTLAALRQARVLINAF</sequence>
<keyword evidence="5" id="KW-1185">Reference proteome</keyword>
<dbReference type="AlphaFoldDB" id="A0A9J2P0T1"/>
<evidence type="ECO:0000256" key="3">
    <source>
        <dbReference type="ARBA" id="ARBA00023242"/>
    </source>
</evidence>
<feature type="compositionally biased region" description="Low complexity" evidence="4">
    <location>
        <begin position="617"/>
        <end position="630"/>
    </location>
</feature>
<dbReference type="WBParaSite" id="ALUE_0000341001-mRNA-1">
    <property type="protein sequence ID" value="ALUE_0000341001-mRNA-1"/>
    <property type="gene ID" value="ALUE_0000341001"/>
</dbReference>
<reference evidence="6" key="1">
    <citation type="submission" date="2023-03" db="UniProtKB">
        <authorList>
            <consortium name="WormBaseParasite"/>
        </authorList>
    </citation>
    <scope>IDENTIFICATION</scope>
</reference>
<dbReference type="SUPFAM" id="SSF48371">
    <property type="entry name" value="ARM repeat"/>
    <property type="match status" value="1"/>
</dbReference>
<dbReference type="Pfam" id="PF04931">
    <property type="entry name" value="DNA_pol_phi"/>
    <property type="match status" value="2"/>
</dbReference>
<evidence type="ECO:0000256" key="4">
    <source>
        <dbReference type="SAM" id="MobiDB-lite"/>
    </source>
</evidence>
<dbReference type="PANTHER" id="PTHR13213:SF2">
    <property type="entry name" value="MYB-BINDING PROTEIN 1A"/>
    <property type="match status" value="1"/>
</dbReference>
<name>A0A9J2P0T1_ASCLU</name>
<dbReference type="PANTHER" id="PTHR13213">
    <property type="entry name" value="MYB-BINDING PROTEIN 1A FAMILY MEMBER"/>
    <property type="match status" value="1"/>
</dbReference>
<evidence type="ECO:0000256" key="1">
    <source>
        <dbReference type="ARBA" id="ARBA00004123"/>
    </source>
</evidence>
<dbReference type="GO" id="GO:0003714">
    <property type="term" value="F:transcription corepressor activity"/>
    <property type="evidence" value="ECO:0007669"/>
    <property type="project" value="TreeGrafter"/>
</dbReference>
<comment type="subcellular location">
    <subcellularLocation>
        <location evidence="1">Nucleus</location>
    </subcellularLocation>
</comment>
<feature type="compositionally biased region" description="Acidic residues" evidence="4">
    <location>
        <begin position="602"/>
        <end position="616"/>
    </location>
</feature>
<dbReference type="GO" id="GO:0005730">
    <property type="term" value="C:nucleolus"/>
    <property type="evidence" value="ECO:0007669"/>
    <property type="project" value="InterPro"/>
</dbReference>
<dbReference type="InterPro" id="IPR016024">
    <property type="entry name" value="ARM-type_fold"/>
</dbReference>
<feature type="region of interest" description="Disordered" evidence="4">
    <location>
        <begin position="598"/>
        <end position="672"/>
    </location>
</feature>
<proteinExistence type="inferred from homology"/>
<keyword evidence="3" id="KW-0539">Nucleus</keyword>
<evidence type="ECO:0000313" key="5">
    <source>
        <dbReference type="Proteomes" id="UP000036681"/>
    </source>
</evidence>
<dbReference type="GO" id="GO:0043565">
    <property type="term" value="F:sequence-specific DNA binding"/>
    <property type="evidence" value="ECO:0007669"/>
    <property type="project" value="TreeGrafter"/>
</dbReference>